<feature type="signal peptide" evidence="1">
    <location>
        <begin position="1"/>
        <end position="25"/>
    </location>
</feature>
<name>A0ABV9K7B8_9PORP</name>
<evidence type="ECO:0000313" key="3">
    <source>
        <dbReference type="Proteomes" id="UP001596020"/>
    </source>
</evidence>
<keyword evidence="3" id="KW-1185">Reference proteome</keyword>
<reference evidence="3" key="1">
    <citation type="journal article" date="2019" name="Int. J. Syst. Evol. Microbiol.">
        <title>The Global Catalogue of Microorganisms (GCM) 10K type strain sequencing project: providing services to taxonomists for standard genome sequencing and annotation.</title>
        <authorList>
            <consortium name="The Broad Institute Genomics Platform"/>
            <consortium name="The Broad Institute Genome Sequencing Center for Infectious Disease"/>
            <person name="Wu L."/>
            <person name="Ma J."/>
        </authorList>
    </citation>
    <scope>NUCLEOTIDE SEQUENCE [LARGE SCALE GENOMIC DNA]</scope>
    <source>
        <strain evidence="3">CGMCC 4.7357</strain>
    </source>
</reference>
<comment type="caution">
    <text evidence="2">The sequence shown here is derived from an EMBL/GenBank/DDBJ whole genome shotgun (WGS) entry which is preliminary data.</text>
</comment>
<organism evidence="2 3">
    <name type="scientific">Falsiporphyromonas endometrii</name>
    <dbReference type="NCBI Taxonomy" id="1387297"/>
    <lineage>
        <taxon>Bacteria</taxon>
        <taxon>Pseudomonadati</taxon>
        <taxon>Bacteroidota</taxon>
        <taxon>Bacteroidia</taxon>
        <taxon>Bacteroidales</taxon>
        <taxon>Porphyromonadaceae</taxon>
        <taxon>Falsiporphyromonas</taxon>
    </lineage>
</organism>
<dbReference type="EMBL" id="JBHSGO010000149">
    <property type="protein sequence ID" value="MFC4665894.1"/>
    <property type="molecule type" value="Genomic_DNA"/>
</dbReference>
<accession>A0ABV9K7B8</accession>
<proteinExistence type="predicted"/>
<evidence type="ECO:0000256" key="1">
    <source>
        <dbReference type="SAM" id="SignalP"/>
    </source>
</evidence>
<sequence length="232" mass="25311">MKKVINLRNLIPILAFLALSFFSLGCSKTHEPENKETPSNSYQVKFQANPDSFSGEGGYGEITGVLQEIAPDGKLVSETPLSSLEYKISIPDSNIDIIGANRFRIPEEVNSDKFNFEATVISGKAKGHKQKVVVLKGGINFVFKAEPDRFTSKGGSGKVKGTMQYTDYYGKVLKEGNLLDCNFGLKNIGETEGIDIDEEHKTFTVAEGGAATFILQASSGYGSPQKIEIKRE</sequence>
<protein>
    <recommendedName>
        <fullName evidence="4">Lipoprotein</fullName>
    </recommendedName>
</protein>
<dbReference type="PROSITE" id="PS51257">
    <property type="entry name" value="PROKAR_LIPOPROTEIN"/>
    <property type="match status" value="1"/>
</dbReference>
<gene>
    <name evidence="2" type="ORF">ACFO3G_04660</name>
</gene>
<evidence type="ECO:0000313" key="2">
    <source>
        <dbReference type="EMBL" id="MFC4665894.1"/>
    </source>
</evidence>
<dbReference type="RefSeq" id="WP_380078429.1">
    <property type="nucleotide sequence ID" value="NZ_JBHSGO010000149.1"/>
</dbReference>
<keyword evidence="1" id="KW-0732">Signal</keyword>
<feature type="chain" id="PRO_5045417151" description="Lipoprotein" evidence="1">
    <location>
        <begin position="26"/>
        <end position="232"/>
    </location>
</feature>
<dbReference type="Proteomes" id="UP001596020">
    <property type="component" value="Unassembled WGS sequence"/>
</dbReference>
<evidence type="ECO:0008006" key="4">
    <source>
        <dbReference type="Google" id="ProtNLM"/>
    </source>
</evidence>